<organism evidence="3">
    <name type="scientific">Kwoniella dejecticola CBS 10117</name>
    <dbReference type="NCBI Taxonomy" id="1296121"/>
    <lineage>
        <taxon>Eukaryota</taxon>
        <taxon>Fungi</taxon>
        <taxon>Dikarya</taxon>
        <taxon>Basidiomycota</taxon>
        <taxon>Agaricomycotina</taxon>
        <taxon>Tremellomycetes</taxon>
        <taxon>Tremellales</taxon>
        <taxon>Cryptococcaceae</taxon>
        <taxon>Kwoniella</taxon>
    </lineage>
</organism>
<dbReference type="Gene3D" id="1.25.40.10">
    <property type="entry name" value="Tetratricopeptide repeat domain"/>
    <property type="match status" value="1"/>
</dbReference>
<dbReference type="Gene3D" id="2.170.270.10">
    <property type="entry name" value="SET domain"/>
    <property type="match status" value="1"/>
</dbReference>
<reference evidence="4" key="3">
    <citation type="submission" date="2024-02" db="EMBL/GenBank/DDBJ databases">
        <title>Comparative genomics of Cryptococcus and Kwoniella reveals pathogenesis evolution and contrasting modes of karyotype evolution via chromosome fusion or intercentromeric recombination.</title>
        <authorList>
            <person name="Coelho M.A."/>
            <person name="David-Palma M."/>
            <person name="Shea T."/>
            <person name="Bowers K."/>
            <person name="McGinley-Smith S."/>
            <person name="Mohammad A.W."/>
            <person name="Gnirke A."/>
            <person name="Yurkov A.M."/>
            <person name="Nowrousian M."/>
            <person name="Sun S."/>
            <person name="Cuomo C.A."/>
            <person name="Heitman J."/>
        </authorList>
    </citation>
    <scope>NUCLEOTIDE SEQUENCE</scope>
    <source>
        <strain evidence="4">CBS 10117</strain>
    </source>
</reference>
<dbReference type="SUPFAM" id="SSF82199">
    <property type="entry name" value="SET domain"/>
    <property type="match status" value="1"/>
</dbReference>
<name>A0A1A5ZXW9_9TREE</name>
<feature type="domain" description="SET" evidence="2">
    <location>
        <begin position="92"/>
        <end position="236"/>
    </location>
</feature>
<gene>
    <name evidence="3" type="ORF">I303_07420</name>
    <name evidence="4" type="ORF">I303_108253</name>
</gene>
<reference evidence="3" key="1">
    <citation type="submission" date="2013-07" db="EMBL/GenBank/DDBJ databases">
        <title>The Genome Sequence of Cryptococcus dejecticola CBS10117.</title>
        <authorList>
            <consortium name="The Broad Institute Genome Sequencing Platform"/>
            <person name="Cuomo C."/>
            <person name="Litvintseva A."/>
            <person name="Chen Y."/>
            <person name="Heitman J."/>
            <person name="Sun S."/>
            <person name="Springer D."/>
            <person name="Dromer F."/>
            <person name="Young S.K."/>
            <person name="Zeng Q."/>
            <person name="Gargeya S."/>
            <person name="Fitzgerald M."/>
            <person name="Abouelleil A."/>
            <person name="Alvarado L."/>
            <person name="Berlin A.M."/>
            <person name="Chapman S.B."/>
            <person name="Dewar J."/>
            <person name="Goldberg J."/>
            <person name="Griggs A."/>
            <person name="Gujja S."/>
            <person name="Hansen M."/>
            <person name="Howarth C."/>
            <person name="Imamovic A."/>
            <person name="Larimer J."/>
            <person name="McCowan C."/>
            <person name="Murphy C."/>
            <person name="Pearson M."/>
            <person name="Priest M."/>
            <person name="Roberts A."/>
            <person name="Saif S."/>
            <person name="Shea T."/>
            <person name="Sykes S."/>
            <person name="Wortman J."/>
            <person name="Nusbaum C."/>
            <person name="Birren B."/>
        </authorList>
    </citation>
    <scope>NUCLEOTIDE SEQUENCE [LARGE SCALE GENOMIC DNA]</scope>
    <source>
        <strain evidence="3">CBS 10117</strain>
    </source>
</reference>
<dbReference type="InterPro" id="IPR046341">
    <property type="entry name" value="SET_dom_sf"/>
</dbReference>
<dbReference type="SMART" id="SM00317">
    <property type="entry name" value="SET"/>
    <property type="match status" value="1"/>
</dbReference>
<proteinExistence type="predicted"/>
<dbReference type="VEuPathDB" id="FungiDB:I303_07420"/>
<dbReference type="Proteomes" id="UP000078595">
    <property type="component" value="Chromosome 11"/>
</dbReference>
<evidence type="ECO:0000313" key="5">
    <source>
        <dbReference type="Proteomes" id="UP000078595"/>
    </source>
</evidence>
<dbReference type="OrthoDB" id="2565108at2759"/>
<dbReference type="RefSeq" id="XP_018260499.1">
    <property type="nucleotide sequence ID" value="XM_018410689.1"/>
</dbReference>
<dbReference type="EMBL" id="KI894035">
    <property type="protein sequence ID" value="OBR82657.1"/>
    <property type="molecule type" value="Genomic_DNA"/>
</dbReference>
<keyword evidence="5" id="KW-1185">Reference proteome</keyword>
<accession>A0A1A5ZXW9</accession>
<dbReference type="PROSITE" id="PS50280">
    <property type="entry name" value="SET"/>
    <property type="match status" value="1"/>
</dbReference>
<dbReference type="PANTHER" id="PTHR47332">
    <property type="entry name" value="SET DOMAIN-CONTAINING PROTEIN 5"/>
    <property type="match status" value="1"/>
</dbReference>
<dbReference type="PANTHER" id="PTHR47332:SF2">
    <property type="entry name" value="SET-6"/>
    <property type="match status" value="1"/>
</dbReference>
<evidence type="ECO:0000259" key="2">
    <source>
        <dbReference type="PROSITE" id="PS50280"/>
    </source>
</evidence>
<dbReference type="AlphaFoldDB" id="A0A1A5ZXW9"/>
<dbReference type="Pfam" id="PF00856">
    <property type="entry name" value="SET"/>
    <property type="match status" value="1"/>
</dbReference>
<dbReference type="STRING" id="1296121.A0A1A5ZXW9"/>
<evidence type="ECO:0000313" key="3">
    <source>
        <dbReference type="EMBL" id="OBR82657.1"/>
    </source>
</evidence>
<sequence>MIVCKPFSKHPVQYFDIPNEHLTFFVQRGAISTDPKGVCASFNRESVSASQDELPHVVNEYETPAVECEDSSRNLKDPAHNSEIHMANLDDSTVYEVQDMHQTTQKAGRGLFATKDIPQGSLILKESPFMAFPSRSAFRVGAFREIYQDTSSAQKEKFDHLHERKDRLAHKDRIVNKVMTNAIPIQDDLGLFSTMAMINHCCAPNAGWTWYQDERKMHLYAYTDILVGTQITVSYVYCDDLLKPQSDRQRILSRKFGFICMCETCRALSIEDSGREAQLREYRAMRREWKRLEIEEITTKRHEILQLLQKALKILNEVRLWNRQGQVYDFILEMNAAMGRPKDTRSAALDCLAHYTRVLGRERALTFPLEAVSHDPTQHTLWPTTCPKLPKKAKNRRRARR</sequence>
<dbReference type="KEGG" id="kdj:28971119"/>
<dbReference type="InterPro" id="IPR001214">
    <property type="entry name" value="SET_dom"/>
</dbReference>
<dbReference type="EMBL" id="CP144540">
    <property type="protein sequence ID" value="WWC65633.1"/>
    <property type="molecule type" value="Genomic_DNA"/>
</dbReference>
<reference evidence="4" key="2">
    <citation type="submission" date="2013-07" db="EMBL/GenBank/DDBJ databases">
        <authorList>
            <consortium name="The Broad Institute Genome Sequencing Platform"/>
            <person name="Cuomo C."/>
            <person name="Litvintseva A."/>
            <person name="Chen Y."/>
            <person name="Heitman J."/>
            <person name="Sun S."/>
            <person name="Springer D."/>
            <person name="Dromer F."/>
            <person name="Young S.K."/>
            <person name="Zeng Q."/>
            <person name="Gargeya S."/>
            <person name="Fitzgerald M."/>
            <person name="Abouelleil A."/>
            <person name="Alvarado L."/>
            <person name="Berlin A.M."/>
            <person name="Chapman S.B."/>
            <person name="Dewar J."/>
            <person name="Goldberg J."/>
            <person name="Griggs A."/>
            <person name="Gujja S."/>
            <person name="Hansen M."/>
            <person name="Howarth C."/>
            <person name="Imamovic A."/>
            <person name="Larimer J."/>
            <person name="McCowan C."/>
            <person name="Murphy C."/>
            <person name="Pearson M."/>
            <person name="Priest M."/>
            <person name="Roberts A."/>
            <person name="Saif S."/>
            <person name="Shea T."/>
            <person name="Sykes S."/>
            <person name="Wortman J."/>
            <person name="Nusbaum C."/>
            <person name="Birren B."/>
        </authorList>
    </citation>
    <scope>NUCLEOTIDE SEQUENCE</scope>
    <source>
        <strain evidence="4">CBS 10117</strain>
    </source>
</reference>
<dbReference type="InterPro" id="IPR011990">
    <property type="entry name" value="TPR-like_helical_dom_sf"/>
</dbReference>
<dbReference type="CDD" id="cd20071">
    <property type="entry name" value="SET_SMYD"/>
    <property type="match status" value="1"/>
</dbReference>
<evidence type="ECO:0000313" key="4">
    <source>
        <dbReference type="EMBL" id="WWC65633.1"/>
    </source>
</evidence>
<dbReference type="InterPro" id="IPR053185">
    <property type="entry name" value="SET_domain_protein"/>
</dbReference>
<protein>
    <recommendedName>
        <fullName evidence="2">SET domain-containing protein</fullName>
    </recommendedName>
</protein>
<dbReference type="GeneID" id="28971119"/>
<evidence type="ECO:0000256" key="1">
    <source>
        <dbReference type="SAM" id="MobiDB-lite"/>
    </source>
</evidence>
<feature type="compositionally biased region" description="Basic residues" evidence="1">
    <location>
        <begin position="389"/>
        <end position="401"/>
    </location>
</feature>
<feature type="region of interest" description="Disordered" evidence="1">
    <location>
        <begin position="381"/>
        <end position="401"/>
    </location>
</feature>